<comment type="caution">
    <text evidence="7">The sequence shown here is derived from an EMBL/GenBank/DDBJ whole genome shotgun (WGS) entry which is preliminary data.</text>
</comment>
<evidence type="ECO:0000256" key="4">
    <source>
        <dbReference type="ARBA" id="ARBA00022989"/>
    </source>
</evidence>
<evidence type="ECO:0000256" key="6">
    <source>
        <dbReference type="SAM" id="Phobius"/>
    </source>
</evidence>
<dbReference type="InterPro" id="IPR036412">
    <property type="entry name" value="HAD-like_sf"/>
</dbReference>
<dbReference type="GO" id="GO:0016020">
    <property type="term" value="C:membrane"/>
    <property type="evidence" value="ECO:0007669"/>
    <property type="project" value="UniProtKB-SubCell"/>
</dbReference>
<dbReference type="PANTHER" id="PTHR43520:SF8">
    <property type="entry name" value="P-TYPE CU(+) TRANSPORTER"/>
    <property type="match status" value="1"/>
</dbReference>
<evidence type="ECO:0000256" key="2">
    <source>
        <dbReference type="ARBA" id="ARBA00022692"/>
    </source>
</evidence>
<evidence type="ECO:0000313" key="7">
    <source>
        <dbReference type="EMBL" id="MPM70598.1"/>
    </source>
</evidence>
<dbReference type="InterPro" id="IPR001757">
    <property type="entry name" value="P_typ_ATPase"/>
</dbReference>
<keyword evidence="2 6" id="KW-0812">Transmembrane</keyword>
<protein>
    <submittedName>
        <fullName evidence="7">Copper-exporting P-type ATPase B</fullName>
    </submittedName>
</protein>
<dbReference type="InterPro" id="IPR023299">
    <property type="entry name" value="ATPase_P-typ_cyto_dom_N"/>
</dbReference>
<dbReference type="Gene3D" id="3.40.50.1000">
    <property type="entry name" value="HAD superfamily/HAD-like"/>
    <property type="match status" value="1"/>
</dbReference>
<dbReference type="InterPro" id="IPR023214">
    <property type="entry name" value="HAD_sf"/>
</dbReference>
<dbReference type="GO" id="GO:0005524">
    <property type="term" value="F:ATP binding"/>
    <property type="evidence" value="ECO:0007669"/>
    <property type="project" value="InterPro"/>
</dbReference>
<dbReference type="Gene3D" id="3.40.1110.10">
    <property type="entry name" value="Calcium-transporting ATPase, cytoplasmic domain N"/>
    <property type="match status" value="1"/>
</dbReference>
<dbReference type="GO" id="GO:0016887">
    <property type="term" value="F:ATP hydrolysis activity"/>
    <property type="evidence" value="ECO:0007669"/>
    <property type="project" value="InterPro"/>
</dbReference>
<feature type="transmembrane region" description="Helical" evidence="6">
    <location>
        <begin position="179"/>
        <end position="197"/>
    </location>
</feature>
<keyword evidence="3" id="KW-1278">Translocase</keyword>
<dbReference type="PRINTS" id="PR00119">
    <property type="entry name" value="CATATPASE"/>
</dbReference>
<keyword evidence="5 6" id="KW-0472">Membrane</keyword>
<proteinExistence type="predicted"/>
<accession>A0A645BZT0</accession>
<dbReference type="GO" id="GO:0005507">
    <property type="term" value="F:copper ion binding"/>
    <property type="evidence" value="ECO:0007669"/>
    <property type="project" value="TreeGrafter"/>
</dbReference>
<dbReference type="SUPFAM" id="SSF56784">
    <property type="entry name" value="HAD-like"/>
    <property type="match status" value="1"/>
</dbReference>
<reference evidence="7" key="1">
    <citation type="submission" date="2019-08" db="EMBL/GenBank/DDBJ databases">
        <authorList>
            <person name="Kucharzyk K."/>
            <person name="Murdoch R.W."/>
            <person name="Higgins S."/>
            <person name="Loffler F."/>
        </authorList>
    </citation>
    <scope>NUCLEOTIDE SEQUENCE</scope>
</reference>
<dbReference type="EMBL" id="VSSQ01023568">
    <property type="protein sequence ID" value="MPM70598.1"/>
    <property type="molecule type" value="Genomic_DNA"/>
</dbReference>
<dbReference type="PANTHER" id="PTHR43520">
    <property type="entry name" value="ATP7, ISOFORM B"/>
    <property type="match status" value="1"/>
</dbReference>
<organism evidence="7">
    <name type="scientific">bioreactor metagenome</name>
    <dbReference type="NCBI Taxonomy" id="1076179"/>
    <lineage>
        <taxon>unclassified sequences</taxon>
        <taxon>metagenomes</taxon>
        <taxon>ecological metagenomes</taxon>
    </lineage>
</organism>
<evidence type="ECO:0000256" key="1">
    <source>
        <dbReference type="ARBA" id="ARBA00004370"/>
    </source>
</evidence>
<evidence type="ECO:0000256" key="5">
    <source>
        <dbReference type="ARBA" id="ARBA00023136"/>
    </source>
</evidence>
<name>A0A645BZT0_9ZZZZ</name>
<dbReference type="GO" id="GO:0043682">
    <property type="term" value="F:P-type divalent copper transporter activity"/>
    <property type="evidence" value="ECO:0007669"/>
    <property type="project" value="TreeGrafter"/>
</dbReference>
<comment type="subcellular location">
    <subcellularLocation>
        <location evidence="1">Membrane</location>
    </subcellularLocation>
</comment>
<evidence type="ECO:0000256" key="3">
    <source>
        <dbReference type="ARBA" id="ARBA00022967"/>
    </source>
</evidence>
<dbReference type="GO" id="GO:0055070">
    <property type="term" value="P:copper ion homeostasis"/>
    <property type="evidence" value="ECO:0007669"/>
    <property type="project" value="TreeGrafter"/>
</dbReference>
<feature type="transmembrane region" description="Helical" evidence="6">
    <location>
        <begin position="203"/>
        <end position="224"/>
    </location>
</feature>
<dbReference type="NCBIfam" id="TIGR01494">
    <property type="entry name" value="ATPase_P-type"/>
    <property type="match status" value="1"/>
</dbReference>
<sequence length="230" mass="24036">MQVAVVSPGTMDERGITYDKETFASLAQQGKTVVFVLKEGILQGMIANADIIRSSSHEVVTALKEQGIEAIMLTGDNSRAAQYVGDQLGLAQVFAEVLPAEKSKHIAALKAGNKKVAMVGDGVNDAPALAEADLGIAIGAGTDVAIETADVILVDSDPQDVLTIIRLSKATYRKMVENLIWAVGYNVIAIPLAAGLLNNQGIVITPAIGAAVMSISTIICAVNARLLKIE</sequence>
<dbReference type="AlphaFoldDB" id="A0A645BZT0"/>
<gene>
    <name evidence="7" type="primary">copB_11</name>
    <name evidence="7" type="ORF">SDC9_117553</name>
</gene>
<keyword evidence="4 6" id="KW-1133">Transmembrane helix</keyword>
<dbReference type="Pfam" id="PF00702">
    <property type="entry name" value="Hydrolase"/>
    <property type="match status" value="1"/>
</dbReference>